<dbReference type="PANTHER" id="PTHR11439">
    <property type="entry name" value="GAG-POL-RELATED RETROTRANSPOSON"/>
    <property type="match status" value="1"/>
</dbReference>
<dbReference type="GeneID" id="90956319"/>
<evidence type="ECO:0000313" key="1">
    <source>
        <dbReference type="EMBL" id="KAF7571856.1"/>
    </source>
</evidence>
<dbReference type="EMBL" id="NQIK02000004">
    <property type="protein sequence ID" value="KAF7571856.1"/>
    <property type="molecule type" value="Genomic_DNA"/>
</dbReference>
<proteinExistence type="predicted"/>
<dbReference type="RefSeq" id="XP_065962722.1">
    <property type="nucleotide sequence ID" value="XM_066107054.1"/>
</dbReference>
<accession>A0A834RX32</accession>
<gene>
    <name evidence="1" type="ORF">PtrM4_093560</name>
</gene>
<dbReference type="Proteomes" id="UP000245464">
    <property type="component" value="Chromosome 4"/>
</dbReference>
<sequence>MKENVLPPSTEEPNSKRTKIYQQLVGSLAYIATFTRPDVARAHSVLARHLANPGQKHLYAAIHCWRYLIGKRNLALKASGTQNEKDLFVIPVENADKYTDTVEPIFYGASDAAYADEPDTRRSSEGYLFKLYGLPVDWKAAIQKTVTKSTTEAELLALSRAGGEIKWWNRLFREIRFNPDIVSKIWCDNQQTLWLRQEVEAGRIHVDWKPTAYMPADGLTKVLPRQKHAQFIKQLGLEDVSDRLITTIKDINNESLLEIHD</sequence>
<dbReference type="CDD" id="cd09272">
    <property type="entry name" value="RNase_HI_RT_Ty1"/>
    <property type="match status" value="1"/>
</dbReference>
<dbReference type="KEGG" id="ptrr:90956319"/>
<comment type="caution">
    <text evidence="1">The sequence shown here is derived from an EMBL/GenBank/DDBJ whole genome shotgun (WGS) entry which is preliminary data.</text>
</comment>
<organism evidence="1 2">
    <name type="scientific">Pyrenophora tritici-repentis</name>
    <dbReference type="NCBI Taxonomy" id="45151"/>
    <lineage>
        <taxon>Eukaryota</taxon>
        <taxon>Fungi</taxon>
        <taxon>Dikarya</taxon>
        <taxon>Ascomycota</taxon>
        <taxon>Pezizomycotina</taxon>
        <taxon>Dothideomycetes</taxon>
        <taxon>Pleosporomycetidae</taxon>
        <taxon>Pleosporales</taxon>
        <taxon>Pleosporineae</taxon>
        <taxon>Pleosporaceae</taxon>
        <taxon>Pyrenophora</taxon>
    </lineage>
</organism>
<reference evidence="1 2" key="1">
    <citation type="journal article" date="2018" name="BMC Genomics">
        <title>Comparative genomics of the wheat fungal pathogen Pyrenophora tritici-repentis reveals chromosomal variations and genome plasticity.</title>
        <authorList>
            <person name="Moolhuijzen P."/>
            <person name="See P.T."/>
            <person name="Hane J.K."/>
            <person name="Shi G."/>
            <person name="Liu Z."/>
            <person name="Oliver R.P."/>
            <person name="Moffat C.S."/>
        </authorList>
    </citation>
    <scope>NUCLEOTIDE SEQUENCE [LARGE SCALE GENOMIC DNA]</scope>
    <source>
        <strain evidence="1">M4</strain>
    </source>
</reference>
<protein>
    <submittedName>
        <fullName evidence="1">Uncharacterized protein</fullName>
    </submittedName>
</protein>
<dbReference type="AlphaFoldDB" id="A0A834RX32"/>
<evidence type="ECO:0000313" key="2">
    <source>
        <dbReference type="Proteomes" id="UP000245464"/>
    </source>
</evidence>
<name>A0A834RX32_9PLEO</name>